<dbReference type="Proteomes" id="UP001460270">
    <property type="component" value="Unassembled WGS sequence"/>
</dbReference>
<evidence type="ECO:0000259" key="16">
    <source>
        <dbReference type="Pfam" id="PF00133"/>
    </source>
</evidence>
<dbReference type="FunFam" id="3.90.740.10:FF:000001">
    <property type="entry name" value="Leucine--tRNA ligase, cytoplasmic"/>
    <property type="match status" value="1"/>
</dbReference>
<dbReference type="InterPro" id="IPR009008">
    <property type="entry name" value="Val/Leu/Ile-tRNA-synth_edit"/>
</dbReference>
<dbReference type="EMBL" id="JBBPFD010000005">
    <property type="protein sequence ID" value="KAK7926329.1"/>
    <property type="molecule type" value="Genomic_DNA"/>
</dbReference>
<dbReference type="GO" id="GO:0004823">
    <property type="term" value="F:leucine-tRNA ligase activity"/>
    <property type="evidence" value="ECO:0007669"/>
    <property type="project" value="UniProtKB-EC"/>
</dbReference>
<feature type="domain" description="Leucine--tRNA ligase ubiquitin-like" evidence="18">
    <location>
        <begin position="1046"/>
        <end position="1158"/>
    </location>
</feature>
<dbReference type="SUPFAM" id="SSF47323">
    <property type="entry name" value="Anticodon-binding domain of a subclass of class I aminoacyl-tRNA synthetases"/>
    <property type="match status" value="1"/>
</dbReference>
<evidence type="ECO:0000256" key="9">
    <source>
        <dbReference type="ARBA" id="ARBA00030520"/>
    </source>
</evidence>
<dbReference type="PANTHER" id="PTHR45794">
    <property type="entry name" value="LEUCYL-TRNA SYNTHETASE"/>
    <property type="match status" value="1"/>
</dbReference>
<dbReference type="InterPro" id="IPR006461">
    <property type="entry name" value="PLAC_motif_containing"/>
</dbReference>
<evidence type="ECO:0000256" key="11">
    <source>
        <dbReference type="ARBA" id="ARBA00051863"/>
    </source>
</evidence>
<dbReference type="Gene3D" id="3.40.50.620">
    <property type="entry name" value="HUPs"/>
    <property type="match status" value="2"/>
</dbReference>
<evidence type="ECO:0000256" key="10">
    <source>
        <dbReference type="ARBA" id="ARBA00050416"/>
    </source>
</evidence>
<evidence type="ECO:0000259" key="17">
    <source>
        <dbReference type="Pfam" id="PF08264"/>
    </source>
</evidence>
<evidence type="ECO:0000256" key="15">
    <source>
        <dbReference type="SAM" id="MobiDB-lite"/>
    </source>
</evidence>
<dbReference type="InterPro" id="IPR004493">
    <property type="entry name" value="Leu-tRNA-synth_Ia_arc/euk"/>
</dbReference>
<evidence type="ECO:0000256" key="4">
    <source>
        <dbReference type="ARBA" id="ARBA00022598"/>
    </source>
</evidence>
<dbReference type="Pfam" id="PF00133">
    <property type="entry name" value="tRNA-synt_1"/>
    <property type="match status" value="2"/>
</dbReference>
<comment type="catalytic activity">
    <reaction evidence="11">
        <text>L-methionyl-tRNA(Leu) + H2O = tRNA(Leu) + L-methionine + H(+)</text>
        <dbReference type="Rhea" id="RHEA:77535"/>
        <dbReference type="Rhea" id="RHEA-COMP:9613"/>
        <dbReference type="Rhea" id="RHEA-COMP:18931"/>
        <dbReference type="ChEBI" id="CHEBI:15377"/>
        <dbReference type="ChEBI" id="CHEBI:15378"/>
        <dbReference type="ChEBI" id="CHEBI:57844"/>
        <dbReference type="ChEBI" id="CHEBI:78442"/>
        <dbReference type="ChEBI" id="CHEBI:78530"/>
    </reaction>
    <physiologicalReaction direction="left-to-right" evidence="11">
        <dbReference type="Rhea" id="RHEA:77536"/>
    </physiologicalReaction>
</comment>
<dbReference type="GO" id="GO:0006429">
    <property type="term" value="P:leucyl-tRNA aminoacylation"/>
    <property type="evidence" value="ECO:0007669"/>
    <property type="project" value="InterPro"/>
</dbReference>
<dbReference type="Pfam" id="PF08264">
    <property type="entry name" value="Anticodon_1"/>
    <property type="match status" value="1"/>
</dbReference>
<comment type="caution">
    <text evidence="20">The sequence shown here is derived from an EMBL/GenBank/DDBJ whole genome shotgun (WGS) entry which is preliminary data.</text>
</comment>
<evidence type="ECO:0000256" key="5">
    <source>
        <dbReference type="ARBA" id="ARBA00022741"/>
    </source>
</evidence>
<comment type="function">
    <text evidence="12">Aminoacyl-tRNA synthetase that catalyzes the specific attachment of leucine to its cognate tRNA (tRNA(Leu)). It performs tRNA aminoacylation in a two-step reaction: Leu is initially activated by ATP to form a leucyl-adenylate (Leu-AMP) intermediate; then the leucyl moiety is transferred to the acceptor 3' end of the tRNA to yield leucyl-tRNA. To improve the fidelity of catalytic reactions, it is also able to hydrolyze misactivated aminoacyl-adenylate intermediates (pre-transfer editing) and mischarged aminoacyl-tRNAs (post-transfer editing).</text>
</comment>
<dbReference type="NCBIfam" id="TIGR00395">
    <property type="entry name" value="leuS_arch"/>
    <property type="match status" value="1"/>
</dbReference>
<evidence type="ECO:0000256" key="6">
    <source>
        <dbReference type="ARBA" id="ARBA00022840"/>
    </source>
</evidence>
<feature type="domain" description="Aminoacyl-tRNA synthetase class Ia" evidence="16">
    <location>
        <begin position="20"/>
        <end position="104"/>
    </location>
</feature>
<feature type="domain" description="Methionyl/Valyl/Leucyl/Isoleucyl-tRNA synthetase anticodon-binding" evidence="17">
    <location>
        <begin position="777"/>
        <end position="889"/>
    </location>
</feature>
<evidence type="ECO:0000313" key="21">
    <source>
        <dbReference type="Proteomes" id="UP001460270"/>
    </source>
</evidence>
<dbReference type="InterPro" id="IPR013155">
    <property type="entry name" value="M/V/L/I-tRNA-synth_anticd-bd"/>
</dbReference>
<dbReference type="Pfam" id="PF24810">
    <property type="entry name" value="RBD_LARS1"/>
    <property type="match status" value="1"/>
</dbReference>
<dbReference type="InterPro" id="IPR001412">
    <property type="entry name" value="aa-tRNA-synth_I_CS"/>
</dbReference>
<feature type="region of interest" description="Disordered" evidence="15">
    <location>
        <begin position="112"/>
        <end position="133"/>
    </location>
</feature>
<dbReference type="SUPFAM" id="SSF52374">
    <property type="entry name" value="Nucleotidylyl transferase"/>
    <property type="match status" value="1"/>
</dbReference>
<dbReference type="Gene3D" id="3.90.740.10">
    <property type="entry name" value="Valyl/Leucyl/Isoleucyl-tRNA synthetase, editing domain"/>
    <property type="match status" value="1"/>
</dbReference>
<comment type="similarity">
    <text evidence="1 14">Belongs to the class-I aminoacyl-tRNA synthetase family.</text>
</comment>
<dbReference type="Pfam" id="PF22947">
    <property type="entry name" value="ULD_3"/>
    <property type="match status" value="1"/>
</dbReference>
<keyword evidence="7 14" id="KW-0648">Protein biosynthesis</keyword>
<dbReference type="SUPFAM" id="SSF50677">
    <property type="entry name" value="ValRS/IleRS/LeuRS editing domain"/>
    <property type="match status" value="1"/>
</dbReference>
<dbReference type="CDD" id="cd07959">
    <property type="entry name" value="Anticodon_Ia_Leu_AEc"/>
    <property type="match status" value="1"/>
</dbReference>
<dbReference type="EC" id="6.1.1.4" evidence="3"/>
<dbReference type="InterPro" id="IPR009080">
    <property type="entry name" value="tRNAsynth_Ia_anticodon-bd"/>
</dbReference>
<dbReference type="PROSITE" id="PS00178">
    <property type="entry name" value="AA_TRNA_LIGASE_I"/>
    <property type="match status" value="1"/>
</dbReference>
<gene>
    <name evidence="20" type="ORF">WMY93_008639</name>
</gene>
<dbReference type="InterPro" id="IPR055416">
    <property type="entry name" value="RBD_LARS1"/>
</dbReference>
<accession>A0AAW0PGH9</accession>
<evidence type="ECO:0000256" key="14">
    <source>
        <dbReference type="RuleBase" id="RU363035"/>
    </source>
</evidence>
<organism evidence="20 21">
    <name type="scientific">Mugilogobius chulae</name>
    <name type="common">yellowstripe goby</name>
    <dbReference type="NCBI Taxonomy" id="88201"/>
    <lineage>
        <taxon>Eukaryota</taxon>
        <taxon>Metazoa</taxon>
        <taxon>Chordata</taxon>
        <taxon>Craniata</taxon>
        <taxon>Vertebrata</taxon>
        <taxon>Euteleostomi</taxon>
        <taxon>Actinopterygii</taxon>
        <taxon>Neopterygii</taxon>
        <taxon>Teleostei</taxon>
        <taxon>Neoteleostei</taxon>
        <taxon>Acanthomorphata</taxon>
        <taxon>Gobiaria</taxon>
        <taxon>Gobiiformes</taxon>
        <taxon>Gobioidei</taxon>
        <taxon>Gobiidae</taxon>
        <taxon>Gobionellinae</taxon>
        <taxon>Mugilogobius</taxon>
    </lineage>
</organism>
<evidence type="ECO:0000256" key="2">
    <source>
        <dbReference type="ARBA" id="ARBA00009024"/>
    </source>
</evidence>
<evidence type="ECO:0000313" key="20">
    <source>
        <dbReference type="EMBL" id="KAK7926329.1"/>
    </source>
</evidence>
<keyword evidence="5 14" id="KW-0547">Nucleotide-binding</keyword>
<keyword evidence="21" id="KW-1185">Reference proteome</keyword>
<comment type="catalytic activity">
    <reaction evidence="10">
        <text>tRNA(Leu) + L-leucine + ATP = L-leucyl-tRNA(Leu) + AMP + diphosphate</text>
        <dbReference type="Rhea" id="RHEA:11688"/>
        <dbReference type="Rhea" id="RHEA-COMP:9613"/>
        <dbReference type="Rhea" id="RHEA-COMP:9622"/>
        <dbReference type="ChEBI" id="CHEBI:30616"/>
        <dbReference type="ChEBI" id="CHEBI:33019"/>
        <dbReference type="ChEBI" id="CHEBI:57427"/>
        <dbReference type="ChEBI" id="CHEBI:78442"/>
        <dbReference type="ChEBI" id="CHEBI:78494"/>
        <dbReference type="ChEBI" id="CHEBI:456215"/>
        <dbReference type="EC" id="6.1.1.4"/>
    </reaction>
    <physiologicalReaction direction="left-to-right" evidence="10">
        <dbReference type="Rhea" id="RHEA:11689"/>
    </physiologicalReaction>
</comment>
<dbReference type="GO" id="GO:0005524">
    <property type="term" value="F:ATP binding"/>
    <property type="evidence" value="ECO:0007669"/>
    <property type="project" value="UniProtKB-KW"/>
</dbReference>
<keyword evidence="4 14" id="KW-0436">Ligase</keyword>
<sequence length="1373" mass="155831">MTERKGTAKLDFLRKIELEIQEKWEKEKAFEHDAPTTIGASTNKNKYFVTFPYPYMNGRLHLGHTFSLSKCEFGVGYQMLKGKNSLFPFGLHCTGMPIKACADKLKREMELYGNPPQFPDEDEEEEKKEKPKATDEIIIKDKAKGKKSKAAAKTGTATYQWDIMRSLGLHDQEIAKFAHAEHWLEYFPPLAVSDLKSMGVKVDWRRSFITTDVNPFYDSFVRWHFVTLKERKKIKFGKRYTIYSPRMDSHGVGPQEYTLIKMKIVEPYTAKFKSKVFYSSGMKGKNIFLVAATLRPETMFGQTNCWVRPDMKYVAFETVSGDIFICTRRSARNMSFQGFTKENGVVPVIMEILGQDILGCALSAPLTSYKIIYALPMLTIKEDKGTGVVTSVPSDAPDDIAALRDIKKKEALREKYGIEDKMVLPFEPVPIIEIPGYGNLSAPLVCDELKIQSQNDKEKLVEAKEKVYLKGFYEGIMLKMMVEKGEAMIYMEPEKQVMSRSADECVVALCDQWYLDYGDAEWKAKAHEALKSLETFCDETRRNFEATLAWLQEHACSRTYGLGTRLPWDEQWLIESLSDSTIYMAYYTVAHLLQGGALNGQGPSPLGIKPEQMTREVWDFIFFKTSPFPKTSIPKEHLQRLRREFEYWYPVDVRVSGKDLVPNHLSYYLYNHVAMWPNDSGKWPQAVRANGHLLLNSEKMSKSTGNFLTLTQAIDKFSADGMRLALADAGDTVEDANFVETMADAGILRLYTWVEWVKEMIANQNNLRTGPADTFNDRVFASEMNAGILKTEQHYERMMYKEALKSGFFEFQAAKDKYRELAIEGMHRDLVFQFIERQTLLLAPICPHLCEYTWGLLGKTTSLMKATWPVAGPVDEILIRSSQYLMETAHDLRLRLKAYMLPPKNKKGDNKPPAKPSHCTIYVAKNYPTWQHSALSLLGKHYKNNNGVLPDNKVIANELGALPELKKYMKRVMPFVAMIKENLEKNGPRVLDLELEFDERAVIMENLVYLTNSLELEQIDVLFASEADDKIKEDCCPGKPFCVFRSEPGVSVSLINPQPSSGLFSQKVEIRQGDSRDSIVRRLAKVNRLIKDLSRVKLMRYEDPLLGPRRVPVLGQEEQGKLPISEKSVFSVNLEQKKVTLADNGLTVDIGDTLVYLVHVVANCRYTPARLALNSMVLNTSEAQNALVHQQQPPSVMEQAVTQQPRLSLTKRSSSDFQYQRITELTSGNEQNSWMSEVIPTGTDLVLTQPGLGVTTTTITTISQTGGHWSTGLFDVCIDRNIGILGALVPCCLDLSLAHQFGESFCLPLLPGSTFALRVGIRERYKIQGSVCDDWSTVCCCYPCALCQMKREMMKRMKTTTYHVVTALDCSET</sequence>
<dbReference type="GO" id="GO:0002161">
    <property type="term" value="F:aminoacyl-tRNA deacylase activity"/>
    <property type="evidence" value="ECO:0007669"/>
    <property type="project" value="InterPro"/>
</dbReference>
<dbReference type="Gene3D" id="1.10.730.10">
    <property type="entry name" value="Isoleucyl-tRNA Synthetase, Domain 1"/>
    <property type="match status" value="1"/>
</dbReference>
<dbReference type="Pfam" id="PF04749">
    <property type="entry name" value="PLAC8"/>
    <property type="match status" value="1"/>
</dbReference>
<reference evidence="21" key="1">
    <citation type="submission" date="2024-04" db="EMBL/GenBank/DDBJ databases">
        <title>Salinicola lusitanus LLJ914,a marine bacterium isolated from the Okinawa Trough.</title>
        <authorList>
            <person name="Li J."/>
        </authorList>
    </citation>
    <scope>NUCLEOTIDE SEQUENCE [LARGE SCALE GENOMIC DNA]</scope>
</reference>
<keyword evidence="6 14" id="KW-0067">ATP-binding</keyword>
<name>A0AAW0PGH9_9GOBI</name>
<feature type="domain" description="Leucine--tRNA ligase RagD-binding" evidence="19">
    <location>
        <begin position="923"/>
        <end position="996"/>
    </location>
</feature>
<evidence type="ECO:0000256" key="7">
    <source>
        <dbReference type="ARBA" id="ARBA00022917"/>
    </source>
</evidence>
<evidence type="ECO:0000256" key="8">
    <source>
        <dbReference type="ARBA" id="ARBA00023146"/>
    </source>
</evidence>
<evidence type="ECO:0000256" key="3">
    <source>
        <dbReference type="ARBA" id="ARBA00013164"/>
    </source>
</evidence>
<dbReference type="InterPro" id="IPR014729">
    <property type="entry name" value="Rossmann-like_a/b/a_fold"/>
</dbReference>
<dbReference type="CDD" id="cd00812">
    <property type="entry name" value="LeuRS_core"/>
    <property type="match status" value="1"/>
</dbReference>
<comment type="similarity">
    <text evidence="2">Belongs to the cornifelin family.</text>
</comment>
<dbReference type="InterPro" id="IPR054509">
    <property type="entry name" value="LARS1_ULD"/>
</dbReference>
<evidence type="ECO:0000259" key="18">
    <source>
        <dbReference type="Pfam" id="PF22947"/>
    </source>
</evidence>
<feature type="domain" description="Aminoacyl-tRNA synthetase class Ia" evidence="16">
    <location>
        <begin position="183"/>
        <end position="738"/>
    </location>
</feature>
<protein>
    <recommendedName>
        <fullName evidence="13">Leucine--tRNA ligase, cytoplasmic</fullName>
        <ecNumber evidence="3">6.1.1.4</ecNumber>
    </recommendedName>
    <alternativeName>
        <fullName evidence="9">Leucyl-tRNA synthetase</fullName>
    </alternativeName>
</protein>
<dbReference type="InterPro" id="IPR002300">
    <property type="entry name" value="aa-tRNA-synth_Ia"/>
</dbReference>
<evidence type="ECO:0000256" key="13">
    <source>
        <dbReference type="ARBA" id="ARBA00073069"/>
    </source>
</evidence>
<dbReference type="FunFam" id="3.40.50.620:FF:000326">
    <property type="entry name" value="Leucine--tRNA ligase, cytoplasmic"/>
    <property type="match status" value="1"/>
</dbReference>
<evidence type="ECO:0000259" key="19">
    <source>
        <dbReference type="Pfam" id="PF24810"/>
    </source>
</evidence>
<proteinExistence type="inferred from homology"/>
<dbReference type="FunFam" id="1.10.730.10:FF:000084">
    <property type="entry name" value="Leucyl-tRNA synthetase b"/>
    <property type="match status" value="1"/>
</dbReference>
<evidence type="ECO:0000256" key="12">
    <source>
        <dbReference type="ARBA" id="ARBA00053911"/>
    </source>
</evidence>
<dbReference type="NCBIfam" id="TIGR01571">
    <property type="entry name" value="A_thal_Cys_rich"/>
    <property type="match status" value="1"/>
</dbReference>
<dbReference type="PANTHER" id="PTHR45794:SF1">
    <property type="entry name" value="LEUCINE--TRNA LIGASE, CYTOPLASMIC"/>
    <property type="match status" value="1"/>
</dbReference>
<keyword evidence="8 14" id="KW-0030">Aminoacyl-tRNA synthetase</keyword>
<evidence type="ECO:0000256" key="1">
    <source>
        <dbReference type="ARBA" id="ARBA00005594"/>
    </source>
</evidence>